<dbReference type="Proteomes" id="UP001501094">
    <property type="component" value="Unassembled WGS sequence"/>
</dbReference>
<dbReference type="EMBL" id="BAAANL010000005">
    <property type="protein sequence ID" value="GAA1867982.1"/>
    <property type="molecule type" value="Genomic_DNA"/>
</dbReference>
<dbReference type="Pfam" id="PF02558">
    <property type="entry name" value="ApbA"/>
    <property type="match status" value="1"/>
</dbReference>
<sequence length="304" mass="30570">MNEPVTSPVAVVGPGAIGGLLAAMLQRSGHDVVLVAREATARHLDAHGIDVVTDLFGSWHADLPARTDVPAGARVLITVKADGVAWAGNLLRDAAPSEAIALLNGVEHMSGLRAAAPGVVVHGGAFLGQTRRTGSTSDTAPLQVRHFFDLLKVVVSDDAAGLGLVGDLAAAGADVSAGGSEPRVLWTKLRSLAALHVLTCLHDAGIGGALDRDPALTAGVLSELAAVTSAEGVPTTPADIETTLRGFPPATVGSLHADLAAGSEGELDPIVGAVVRAGARHGIGTPTLTDAIDRLRGLVGAARP</sequence>
<dbReference type="InterPro" id="IPR013328">
    <property type="entry name" value="6PGD_dom2"/>
</dbReference>
<protein>
    <submittedName>
        <fullName evidence="3">2-dehydropantoate 2-reductase</fullName>
    </submittedName>
</protein>
<dbReference type="InterPro" id="IPR051402">
    <property type="entry name" value="KPR-Related"/>
</dbReference>
<dbReference type="InterPro" id="IPR008927">
    <property type="entry name" value="6-PGluconate_DH-like_C_sf"/>
</dbReference>
<name>A0ABP4ZQM0_9MICO</name>
<dbReference type="SUPFAM" id="SSF51735">
    <property type="entry name" value="NAD(P)-binding Rossmann-fold domains"/>
    <property type="match status" value="1"/>
</dbReference>
<dbReference type="InterPro" id="IPR013332">
    <property type="entry name" value="KPR_N"/>
</dbReference>
<accession>A0ABP4ZQM0</accession>
<gene>
    <name evidence="3" type="ORF">GCM10009751_28110</name>
</gene>
<comment type="caution">
    <text evidence="3">The sequence shown here is derived from an EMBL/GenBank/DDBJ whole genome shotgun (WGS) entry which is preliminary data.</text>
</comment>
<feature type="domain" description="Ketopantoate reductase N-terminal" evidence="1">
    <location>
        <begin position="9"/>
        <end position="131"/>
    </location>
</feature>
<evidence type="ECO:0000259" key="1">
    <source>
        <dbReference type="Pfam" id="PF02558"/>
    </source>
</evidence>
<dbReference type="RefSeq" id="WP_344103952.1">
    <property type="nucleotide sequence ID" value="NZ_BAAANL010000005.1"/>
</dbReference>
<dbReference type="InterPro" id="IPR013752">
    <property type="entry name" value="KPA_reductase"/>
</dbReference>
<reference evidence="4" key="1">
    <citation type="journal article" date="2019" name="Int. J. Syst. Evol. Microbiol.">
        <title>The Global Catalogue of Microorganisms (GCM) 10K type strain sequencing project: providing services to taxonomists for standard genome sequencing and annotation.</title>
        <authorList>
            <consortium name="The Broad Institute Genomics Platform"/>
            <consortium name="The Broad Institute Genome Sequencing Center for Infectious Disease"/>
            <person name="Wu L."/>
            <person name="Ma J."/>
        </authorList>
    </citation>
    <scope>NUCLEOTIDE SEQUENCE [LARGE SCALE GENOMIC DNA]</scope>
    <source>
        <strain evidence="4">JCM 14326</strain>
    </source>
</reference>
<dbReference type="PANTHER" id="PTHR21708">
    <property type="entry name" value="PROBABLE 2-DEHYDROPANTOATE 2-REDUCTASE"/>
    <property type="match status" value="1"/>
</dbReference>
<keyword evidence="4" id="KW-1185">Reference proteome</keyword>
<dbReference type="PANTHER" id="PTHR21708:SF26">
    <property type="entry name" value="2-DEHYDROPANTOATE 2-REDUCTASE"/>
    <property type="match status" value="1"/>
</dbReference>
<organism evidence="3 4">
    <name type="scientific">Myceligenerans crystallogenes</name>
    <dbReference type="NCBI Taxonomy" id="316335"/>
    <lineage>
        <taxon>Bacteria</taxon>
        <taxon>Bacillati</taxon>
        <taxon>Actinomycetota</taxon>
        <taxon>Actinomycetes</taxon>
        <taxon>Micrococcales</taxon>
        <taxon>Promicromonosporaceae</taxon>
        <taxon>Myceligenerans</taxon>
    </lineage>
</organism>
<dbReference type="Gene3D" id="1.10.1040.10">
    <property type="entry name" value="N-(1-d-carboxylethyl)-l-norvaline Dehydrogenase, domain 2"/>
    <property type="match status" value="1"/>
</dbReference>
<dbReference type="InterPro" id="IPR036291">
    <property type="entry name" value="NAD(P)-bd_dom_sf"/>
</dbReference>
<dbReference type="Pfam" id="PF08546">
    <property type="entry name" value="ApbA_C"/>
    <property type="match status" value="1"/>
</dbReference>
<proteinExistence type="predicted"/>
<evidence type="ECO:0000313" key="3">
    <source>
        <dbReference type="EMBL" id="GAA1867982.1"/>
    </source>
</evidence>
<evidence type="ECO:0000313" key="4">
    <source>
        <dbReference type="Proteomes" id="UP001501094"/>
    </source>
</evidence>
<evidence type="ECO:0000259" key="2">
    <source>
        <dbReference type="Pfam" id="PF08546"/>
    </source>
</evidence>
<dbReference type="SUPFAM" id="SSF48179">
    <property type="entry name" value="6-phosphogluconate dehydrogenase C-terminal domain-like"/>
    <property type="match status" value="1"/>
</dbReference>
<feature type="domain" description="Ketopantoate reductase C-terminal" evidence="2">
    <location>
        <begin position="185"/>
        <end position="293"/>
    </location>
</feature>
<dbReference type="Gene3D" id="3.40.50.720">
    <property type="entry name" value="NAD(P)-binding Rossmann-like Domain"/>
    <property type="match status" value="1"/>
</dbReference>